<sequence>DVYQRQVALDGGGLIGAEVLARWNHPHLGVLPPSHFLYVMETYNLVDKLFWQLFSQGLATRRKLAQLGQPINLAFNVHPSQLGSRALAENISALLTEFHLPPSSVMFEITETGLISAPASSLENLVRLRIMGCGLAMDDFGAGYSSLDRLCEFPFSQIKLDRTFVQKMKTQPRSCAVISSVVALAQALGISLVVEGVESDEQRVRLIELGCSIAQGYLFARPMPEQHFLDYCSGS</sequence>
<feature type="domain" description="EAL" evidence="1">
    <location>
        <begin position="1"/>
        <end position="235"/>
    </location>
</feature>
<name>A0A367M3Y4_PSEAI</name>
<feature type="non-terminal residue" evidence="2">
    <location>
        <position position="1"/>
    </location>
</feature>
<gene>
    <name evidence="2" type="ORF">DT376_26555</name>
</gene>
<dbReference type="GO" id="GO:0071111">
    <property type="term" value="F:cyclic-guanylate-specific phosphodiesterase activity"/>
    <property type="evidence" value="ECO:0007669"/>
    <property type="project" value="InterPro"/>
</dbReference>
<evidence type="ECO:0000313" key="3">
    <source>
        <dbReference type="Proteomes" id="UP000253594"/>
    </source>
</evidence>
<dbReference type="SUPFAM" id="SSF141868">
    <property type="entry name" value="EAL domain-like"/>
    <property type="match status" value="1"/>
</dbReference>
<accession>A0A367M3Y4</accession>
<dbReference type="AlphaFoldDB" id="A0A367M3Y4"/>
<dbReference type="CDD" id="cd01948">
    <property type="entry name" value="EAL"/>
    <property type="match status" value="1"/>
</dbReference>
<dbReference type="Proteomes" id="UP000253594">
    <property type="component" value="Unassembled WGS sequence"/>
</dbReference>
<reference evidence="2 3" key="1">
    <citation type="submission" date="2018-07" db="EMBL/GenBank/DDBJ databases">
        <title>Mechanisms of high-level aminoglycoside resistance among Gram-negative pathogens in Brazil.</title>
        <authorList>
            <person name="Ballaben A.S."/>
            <person name="Darini A.L.C."/>
            <person name="Doi Y."/>
        </authorList>
    </citation>
    <scope>NUCLEOTIDE SEQUENCE [LARGE SCALE GENOMIC DNA]</scope>
    <source>
        <strain evidence="2 3">B2-305</strain>
    </source>
</reference>
<proteinExistence type="predicted"/>
<protein>
    <submittedName>
        <fullName evidence="2">EAL domain-containing protein</fullName>
    </submittedName>
</protein>
<dbReference type="PANTHER" id="PTHR33121">
    <property type="entry name" value="CYCLIC DI-GMP PHOSPHODIESTERASE PDEF"/>
    <property type="match status" value="1"/>
</dbReference>
<dbReference type="Gene3D" id="3.20.20.450">
    <property type="entry name" value="EAL domain"/>
    <property type="match status" value="1"/>
</dbReference>
<organism evidence="2 3">
    <name type="scientific">Pseudomonas aeruginosa</name>
    <dbReference type="NCBI Taxonomy" id="287"/>
    <lineage>
        <taxon>Bacteria</taxon>
        <taxon>Pseudomonadati</taxon>
        <taxon>Pseudomonadota</taxon>
        <taxon>Gammaproteobacteria</taxon>
        <taxon>Pseudomonadales</taxon>
        <taxon>Pseudomonadaceae</taxon>
        <taxon>Pseudomonas</taxon>
    </lineage>
</organism>
<evidence type="ECO:0000313" key="2">
    <source>
        <dbReference type="EMBL" id="RCI71911.1"/>
    </source>
</evidence>
<dbReference type="PROSITE" id="PS50883">
    <property type="entry name" value="EAL"/>
    <property type="match status" value="1"/>
</dbReference>
<dbReference type="InterPro" id="IPR035919">
    <property type="entry name" value="EAL_sf"/>
</dbReference>
<dbReference type="EMBL" id="QORE01001170">
    <property type="protein sequence ID" value="RCI71911.1"/>
    <property type="molecule type" value="Genomic_DNA"/>
</dbReference>
<comment type="caution">
    <text evidence="2">The sequence shown here is derived from an EMBL/GenBank/DDBJ whole genome shotgun (WGS) entry which is preliminary data.</text>
</comment>
<dbReference type="InterPro" id="IPR001633">
    <property type="entry name" value="EAL_dom"/>
</dbReference>
<dbReference type="InterPro" id="IPR050706">
    <property type="entry name" value="Cyclic-di-GMP_PDE-like"/>
</dbReference>
<dbReference type="SMART" id="SM00052">
    <property type="entry name" value="EAL"/>
    <property type="match status" value="1"/>
</dbReference>
<dbReference type="PANTHER" id="PTHR33121:SF70">
    <property type="entry name" value="SIGNALING PROTEIN YKOW"/>
    <property type="match status" value="1"/>
</dbReference>
<dbReference type="Pfam" id="PF00563">
    <property type="entry name" value="EAL"/>
    <property type="match status" value="1"/>
</dbReference>
<evidence type="ECO:0000259" key="1">
    <source>
        <dbReference type="PROSITE" id="PS50883"/>
    </source>
</evidence>